<keyword evidence="2" id="KW-0479">Metal-binding</keyword>
<dbReference type="CDD" id="cd00475">
    <property type="entry name" value="Cis_IPPS"/>
    <property type="match status" value="1"/>
</dbReference>
<comment type="function">
    <text evidence="2">Catalyzes the sequential condensation of isopentenyl diphosphate (IPP) with (2E,6E)-farnesyl diphosphate (E,E-FPP) to yield (2Z,6Z,10Z,14Z,18Z,22Z,26Z,30Z,34E,38E)-undecaprenyl diphosphate (di-trans,octa-cis-UPP). UPP is the precursor of glycosyl carrier lipid in the biosynthesis of bacterial cell wall polysaccharide components such as peptidoglycan and lipopolysaccharide.</text>
</comment>
<dbReference type="InterPro" id="IPR036424">
    <property type="entry name" value="UPP_synth-like_sf"/>
</dbReference>
<feature type="binding site" evidence="2">
    <location>
        <begin position="76"/>
        <end position="78"/>
    </location>
    <ligand>
        <name>substrate</name>
    </ligand>
</feature>
<keyword evidence="2" id="KW-0460">Magnesium</keyword>
<dbReference type="GO" id="GO:0000287">
    <property type="term" value="F:magnesium ion binding"/>
    <property type="evidence" value="ECO:0007669"/>
    <property type="project" value="UniProtKB-UniRule"/>
</dbReference>
<comment type="caution">
    <text evidence="2">Lacks conserved residue(s) required for the propagation of feature annotation.</text>
</comment>
<protein>
    <recommendedName>
        <fullName evidence="2">Ditrans,polycis-undecaprenyl-diphosphate synthase ((2E,6E)-farnesyl-diphosphate specific)</fullName>
        <ecNumber evidence="2">2.5.1.31</ecNumber>
    </recommendedName>
    <alternativeName>
        <fullName evidence="2">Ditrans,polycis-undecaprenylcistransferase</fullName>
    </alternativeName>
    <alternativeName>
        <fullName evidence="2">Undecaprenyl diphosphate synthase</fullName>
        <shortName evidence="2">UDS</shortName>
    </alternativeName>
    <alternativeName>
        <fullName evidence="2">Undecaprenyl pyrophosphate synthase</fullName>
        <shortName evidence="2">UPP synthase</shortName>
    </alternativeName>
</protein>
<dbReference type="FunFam" id="3.40.1180.10:FF:000001">
    <property type="entry name" value="(2E,6E)-farnesyl-diphosphate-specific ditrans,polycis-undecaprenyl-diphosphate synthase"/>
    <property type="match status" value="1"/>
</dbReference>
<dbReference type="KEGG" id="apac:S7S_12080"/>
<feature type="binding site" evidence="2">
    <location>
        <begin position="32"/>
        <end position="35"/>
    </location>
    <ligand>
        <name>substrate</name>
    </ligand>
</feature>
<comment type="similarity">
    <text evidence="2">Belongs to the UPP synthase family.</text>
</comment>
<dbReference type="EMBL" id="CP004387">
    <property type="protein sequence ID" value="AJD48828.1"/>
    <property type="molecule type" value="Genomic_DNA"/>
</dbReference>
<feature type="binding site" evidence="2">
    <location>
        <position position="80"/>
    </location>
    <ligand>
        <name>substrate</name>
    </ligand>
</feature>
<dbReference type="Proteomes" id="UP000006764">
    <property type="component" value="Chromosome"/>
</dbReference>
<dbReference type="GO" id="GO:0009252">
    <property type="term" value="P:peptidoglycan biosynthetic process"/>
    <property type="evidence" value="ECO:0007669"/>
    <property type="project" value="UniProtKB-UniRule"/>
</dbReference>
<keyword evidence="2" id="KW-0133">Cell shape</keyword>
<dbReference type="HAMAP" id="MF_01139">
    <property type="entry name" value="ISPT"/>
    <property type="match status" value="1"/>
</dbReference>
<evidence type="ECO:0000313" key="4">
    <source>
        <dbReference type="Proteomes" id="UP000006764"/>
    </source>
</evidence>
<dbReference type="NCBIfam" id="TIGR00055">
    <property type="entry name" value="uppS"/>
    <property type="match status" value="1"/>
</dbReference>
<dbReference type="STRING" id="391936.S7S_12080"/>
<feature type="binding site" evidence="2">
    <location>
        <position position="31"/>
    </location>
    <ligand>
        <name>Mg(2+)</name>
        <dbReference type="ChEBI" id="CHEBI:18420"/>
    </ligand>
</feature>
<feature type="binding site" evidence="2">
    <location>
        <position position="82"/>
    </location>
    <ligand>
        <name>substrate</name>
    </ligand>
</feature>
<comment type="catalytic activity">
    <reaction evidence="2">
        <text>8 isopentenyl diphosphate + (2E,6E)-farnesyl diphosphate = di-trans,octa-cis-undecaprenyl diphosphate + 8 diphosphate</text>
        <dbReference type="Rhea" id="RHEA:27551"/>
        <dbReference type="ChEBI" id="CHEBI:33019"/>
        <dbReference type="ChEBI" id="CHEBI:58405"/>
        <dbReference type="ChEBI" id="CHEBI:128769"/>
        <dbReference type="ChEBI" id="CHEBI:175763"/>
        <dbReference type="EC" id="2.5.1.31"/>
    </reaction>
</comment>
<name>A0A0B4XQW2_9GAMM</name>
<dbReference type="PANTHER" id="PTHR10291">
    <property type="entry name" value="DEHYDRODOLICHYL DIPHOSPHATE SYNTHASE FAMILY MEMBER"/>
    <property type="match status" value="1"/>
</dbReference>
<dbReference type="PROSITE" id="PS01066">
    <property type="entry name" value="UPP_SYNTHASE"/>
    <property type="match status" value="1"/>
</dbReference>
<keyword evidence="2" id="KW-0961">Cell wall biogenesis/degradation</keyword>
<keyword evidence="4" id="KW-1185">Reference proteome</keyword>
<dbReference type="SUPFAM" id="SSF64005">
    <property type="entry name" value="Undecaprenyl diphosphate synthase"/>
    <property type="match status" value="1"/>
</dbReference>
<feature type="binding site" evidence="2">
    <location>
        <position position="218"/>
    </location>
    <ligand>
        <name>Mg(2+)</name>
        <dbReference type="ChEBI" id="CHEBI:18420"/>
    </ligand>
</feature>
<feature type="binding site" evidence="2">
    <location>
        <position position="48"/>
    </location>
    <ligand>
        <name>substrate</name>
    </ligand>
</feature>
<keyword evidence="2" id="KW-0573">Peptidoglycan synthesis</keyword>
<evidence type="ECO:0000313" key="3">
    <source>
        <dbReference type="EMBL" id="AJD48828.1"/>
    </source>
</evidence>
<feature type="binding site" evidence="2">
    <location>
        <position position="36"/>
    </location>
    <ligand>
        <name>substrate</name>
    </ligand>
</feature>
<proteinExistence type="inferred from homology"/>
<dbReference type="HOGENOM" id="CLU_038505_1_1_6"/>
<dbReference type="PANTHER" id="PTHR10291:SF0">
    <property type="entry name" value="DEHYDRODOLICHYL DIPHOSPHATE SYNTHASE 2"/>
    <property type="match status" value="1"/>
</dbReference>
<feature type="active site" evidence="2">
    <location>
        <position position="31"/>
    </location>
</feature>
<dbReference type="AlphaFoldDB" id="A0A0B4XQW2"/>
<organism evidence="3 4">
    <name type="scientific">Isoalcanivorax pacificus W11-5</name>
    <dbReference type="NCBI Taxonomy" id="391936"/>
    <lineage>
        <taxon>Bacteria</taxon>
        <taxon>Pseudomonadati</taxon>
        <taxon>Pseudomonadota</taxon>
        <taxon>Gammaproteobacteria</taxon>
        <taxon>Oceanospirillales</taxon>
        <taxon>Alcanivoracaceae</taxon>
        <taxon>Isoalcanivorax</taxon>
    </lineage>
</organism>
<evidence type="ECO:0000256" key="1">
    <source>
        <dbReference type="ARBA" id="ARBA00022679"/>
    </source>
</evidence>
<comment type="cofactor">
    <cofactor evidence="2">
        <name>Mg(2+)</name>
        <dbReference type="ChEBI" id="CHEBI:18420"/>
    </cofactor>
    <text evidence="2">Binds 2 magnesium ions per subunit.</text>
</comment>
<comment type="subunit">
    <text evidence="2">Homodimer.</text>
</comment>
<sequence>MSTMQDNRSKAPDVDSVKASGVPRHVAIIMDGNNRWARRRGLPGHEGHRAGERAVQSVISGCARRGVEVLTLFAFSSENWRRPEDEVRHLMGLFMEALGDRVRELHEHRIRLRFIGERSAFSAPLQQGMAAAEQLTADNKGMVLAIAVNYGGQWDVTQAARRLAEDVAAGRLAAAGIDEHAVQGYLALGDLPPPDLLIRTGGECRLSNFLLWQAAYSELFFSPLLWPDFNEQALAEALRDYAGRQRRFGRSGEQVAGPDEDTTC</sequence>
<dbReference type="Pfam" id="PF01255">
    <property type="entry name" value="Prenyltransf"/>
    <property type="match status" value="1"/>
</dbReference>
<feature type="binding site" evidence="2">
    <location>
        <begin position="205"/>
        <end position="207"/>
    </location>
    <ligand>
        <name>substrate</name>
    </ligand>
</feature>
<feature type="binding site" evidence="2">
    <location>
        <position position="199"/>
    </location>
    <ligand>
        <name>substrate</name>
    </ligand>
</feature>
<reference evidence="3 4" key="1">
    <citation type="journal article" date="2012" name="J. Bacteriol.">
        <title>Genome sequence of an alkane-degrading bacterium, Alcanivorax pacificus type strain W11-5, isolated from deep sea sediment.</title>
        <authorList>
            <person name="Lai Q."/>
            <person name="Shao Z."/>
        </authorList>
    </citation>
    <scope>NUCLEOTIDE SEQUENCE [LARGE SCALE GENOMIC DNA]</scope>
    <source>
        <strain evidence="3 4">W11-5</strain>
    </source>
</reference>
<dbReference type="InterPro" id="IPR001441">
    <property type="entry name" value="UPP_synth-like"/>
</dbReference>
<gene>
    <name evidence="2" type="primary">uppS</name>
    <name evidence="3" type="ORF">S7S_12080</name>
</gene>
<dbReference type="GO" id="GO:0005829">
    <property type="term" value="C:cytosol"/>
    <property type="evidence" value="ECO:0007669"/>
    <property type="project" value="TreeGrafter"/>
</dbReference>
<dbReference type="GO" id="GO:0008360">
    <property type="term" value="P:regulation of cell shape"/>
    <property type="evidence" value="ECO:0007669"/>
    <property type="project" value="UniProtKB-KW"/>
</dbReference>
<accession>A0A0B4XQW2</accession>
<dbReference type="Gene3D" id="3.40.1180.10">
    <property type="entry name" value="Decaprenyl diphosphate synthase-like"/>
    <property type="match status" value="1"/>
</dbReference>
<evidence type="ECO:0000256" key="2">
    <source>
        <dbReference type="HAMAP-Rule" id="MF_01139"/>
    </source>
</evidence>
<dbReference type="InterPro" id="IPR018520">
    <property type="entry name" value="UPP_synth-like_CS"/>
</dbReference>
<feature type="active site" description="Proton acceptor" evidence="2">
    <location>
        <position position="79"/>
    </location>
</feature>
<dbReference type="GO" id="GO:0008834">
    <property type="term" value="F:ditrans,polycis-undecaprenyl-diphosphate synthase [(2E,6E)-farnesyl-diphosphate specific] activity"/>
    <property type="evidence" value="ECO:0007669"/>
    <property type="project" value="UniProtKB-UniRule"/>
</dbReference>
<dbReference type="EC" id="2.5.1.31" evidence="2"/>
<dbReference type="GO" id="GO:0016094">
    <property type="term" value="P:polyprenol biosynthetic process"/>
    <property type="evidence" value="ECO:0007669"/>
    <property type="project" value="TreeGrafter"/>
</dbReference>
<keyword evidence="1 2" id="KW-0808">Transferase</keyword>
<dbReference type="GO" id="GO:0071555">
    <property type="term" value="P:cell wall organization"/>
    <property type="evidence" value="ECO:0007669"/>
    <property type="project" value="UniProtKB-KW"/>
</dbReference>